<organism evidence="2 3">
    <name type="scientific">Archangium lansingense</name>
    <dbReference type="NCBI Taxonomy" id="2995310"/>
    <lineage>
        <taxon>Bacteria</taxon>
        <taxon>Pseudomonadati</taxon>
        <taxon>Myxococcota</taxon>
        <taxon>Myxococcia</taxon>
        <taxon>Myxococcales</taxon>
        <taxon>Cystobacterineae</taxon>
        <taxon>Archangiaceae</taxon>
        <taxon>Archangium</taxon>
    </lineage>
</organism>
<keyword evidence="1" id="KW-0732">Signal</keyword>
<accession>A0ABT4AHX6</accession>
<protein>
    <recommendedName>
        <fullName evidence="4">Lipoprotein</fullName>
    </recommendedName>
</protein>
<keyword evidence="3" id="KW-1185">Reference proteome</keyword>
<dbReference type="EMBL" id="JAPNKA010000001">
    <property type="protein sequence ID" value="MCY1081235.1"/>
    <property type="molecule type" value="Genomic_DNA"/>
</dbReference>
<reference evidence="2 3" key="1">
    <citation type="submission" date="2022-11" db="EMBL/GenBank/DDBJ databases">
        <title>Minimal conservation of predation-associated metabolite biosynthetic gene clusters underscores biosynthetic potential of Myxococcota including descriptions for ten novel species: Archangium lansinium sp. nov., Myxococcus landrumus sp. nov., Nannocystis bai.</title>
        <authorList>
            <person name="Ahearne A."/>
            <person name="Stevens C."/>
            <person name="Phillips K."/>
        </authorList>
    </citation>
    <scope>NUCLEOTIDE SEQUENCE [LARGE SCALE GENOMIC DNA]</scope>
    <source>
        <strain evidence="2 3">MIWBW</strain>
    </source>
</reference>
<gene>
    <name evidence="2" type="ORF">OV287_42965</name>
</gene>
<feature type="signal peptide" evidence="1">
    <location>
        <begin position="1"/>
        <end position="20"/>
    </location>
</feature>
<dbReference type="Proteomes" id="UP001207654">
    <property type="component" value="Unassembled WGS sequence"/>
</dbReference>
<evidence type="ECO:0000313" key="3">
    <source>
        <dbReference type="Proteomes" id="UP001207654"/>
    </source>
</evidence>
<sequence length="323" mass="34227">MNRLIVRLAALTLLSACAHTASTETPAATAPAAASAPAAAAPEPTAEARNLARQADALAMQGKAAESLPLYQQAWEQGVRNEGVSYNAACAASLAGQKAEALTWLERAADSGFAAAGHMKMDPDLASVREDPAFARIAEKVAANEAKLSAAQKPELRDELLRMADEDQVARRAAGAANFKDTAVNERMKAVDVKNTARMKEIIAQEGWPTKTLVSQRGAQAAWLLVQHADLDPAFQKECLVLLEKAVAAGEASGANLAYLTDRVLVAEGKPQRFGTQFHTVEDKLVPRPIEDEANVDARRAAVGLGTMAEYTAQMLRMASGGK</sequence>
<dbReference type="RefSeq" id="WP_267539840.1">
    <property type="nucleotide sequence ID" value="NZ_JAPNKA010000001.1"/>
</dbReference>
<comment type="caution">
    <text evidence="2">The sequence shown here is derived from an EMBL/GenBank/DDBJ whole genome shotgun (WGS) entry which is preliminary data.</text>
</comment>
<dbReference type="InterPro" id="IPR046732">
    <property type="entry name" value="DUF6624"/>
</dbReference>
<proteinExistence type="predicted"/>
<feature type="chain" id="PRO_5045957470" description="Lipoprotein" evidence="1">
    <location>
        <begin position="21"/>
        <end position="323"/>
    </location>
</feature>
<evidence type="ECO:0000256" key="1">
    <source>
        <dbReference type="SAM" id="SignalP"/>
    </source>
</evidence>
<dbReference type="NCBIfam" id="NF047558">
    <property type="entry name" value="TPR_END_plus"/>
    <property type="match status" value="1"/>
</dbReference>
<name>A0ABT4AHX6_9BACT</name>
<dbReference type="Pfam" id="PF20329">
    <property type="entry name" value="DUF6624"/>
    <property type="match status" value="1"/>
</dbReference>
<evidence type="ECO:0008006" key="4">
    <source>
        <dbReference type="Google" id="ProtNLM"/>
    </source>
</evidence>
<evidence type="ECO:0000313" key="2">
    <source>
        <dbReference type="EMBL" id="MCY1081235.1"/>
    </source>
</evidence>